<dbReference type="PANTHER" id="PTHR10217">
    <property type="entry name" value="VOLTAGE AND LIGAND GATED POTASSIUM CHANNEL"/>
    <property type="match status" value="1"/>
</dbReference>
<feature type="compositionally biased region" description="Basic and acidic residues" evidence="12">
    <location>
        <begin position="8"/>
        <end position="22"/>
    </location>
</feature>
<dbReference type="SUPFAM" id="SSF81324">
    <property type="entry name" value="Voltage-gated potassium channels"/>
    <property type="match status" value="1"/>
</dbReference>
<dbReference type="SUPFAM" id="SSF51206">
    <property type="entry name" value="cAMP-binding domain-like"/>
    <property type="match status" value="2"/>
</dbReference>
<dbReference type="GO" id="GO:0034702">
    <property type="term" value="C:monoatomic ion channel complex"/>
    <property type="evidence" value="ECO:0007669"/>
    <property type="project" value="UniProtKB-KW"/>
</dbReference>
<dbReference type="Gene3D" id="1.10.287.70">
    <property type="match status" value="1"/>
</dbReference>
<dbReference type="PROSITE" id="PS50042">
    <property type="entry name" value="CNMP_BINDING_3"/>
    <property type="match status" value="2"/>
</dbReference>
<dbReference type="GO" id="GO:0042391">
    <property type="term" value="P:regulation of membrane potential"/>
    <property type="evidence" value="ECO:0007669"/>
    <property type="project" value="TreeGrafter"/>
</dbReference>
<dbReference type="EMBL" id="CAMPGE010003321">
    <property type="protein sequence ID" value="CAI2362152.1"/>
    <property type="molecule type" value="Genomic_DNA"/>
</dbReference>
<dbReference type="GO" id="GO:0005886">
    <property type="term" value="C:plasma membrane"/>
    <property type="evidence" value="ECO:0007669"/>
    <property type="project" value="TreeGrafter"/>
</dbReference>
<evidence type="ECO:0000313" key="15">
    <source>
        <dbReference type="EMBL" id="CAI2362152.1"/>
    </source>
</evidence>
<dbReference type="InterPro" id="IPR050818">
    <property type="entry name" value="KCNH_animal-type"/>
</dbReference>
<proteinExistence type="predicted"/>
<reference evidence="15" key="1">
    <citation type="submission" date="2023-07" db="EMBL/GenBank/DDBJ databases">
        <authorList>
            <consortium name="AG Swart"/>
            <person name="Singh M."/>
            <person name="Singh A."/>
            <person name="Seah K."/>
            <person name="Emmerich C."/>
        </authorList>
    </citation>
    <scope>NUCLEOTIDE SEQUENCE</scope>
    <source>
        <strain evidence="15">DP1</strain>
    </source>
</reference>
<name>A0AAD1U7P6_EUPCR</name>
<keyword evidence="7" id="KW-0630">Potassium</keyword>
<dbReference type="SMART" id="SM00100">
    <property type="entry name" value="cNMP"/>
    <property type="match status" value="2"/>
</dbReference>
<gene>
    <name evidence="15" type="ORF">ECRASSUSDP1_LOCUS3474</name>
</gene>
<evidence type="ECO:0000256" key="6">
    <source>
        <dbReference type="ARBA" id="ARBA00022882"/>
    </source>
</evidence>
<organism evidence="15 16">
    <name type="scientific">Euplotes crassus</name>
    <dbReference type="NCBI Taxonomy" id="5936"/>
    <lineage>
        <taxon>Eukaryota</taxon>
        <taxon>Sar</taxon>
        <taxon>Alveolata</taxon>
        <taxon>Ciliophora</taxon>
        <taxon>Intramacronucleata</taxon>
        <taxon>Spirotrichea</taxon>
        <taxon>Hypotrichia</taxon>
        <taxon>Euplotida</taxon>
        <taxon>Euplotidae</taxon>
        <taxon>Moneuplotes</taxon>
    </lineage>
</organism>
<evidence type="ECO:0000256" key="8">
    <source>
        <dbReference type="ARBA" id="ARBA00022989"/>
    </source>
</evidence>
<keyword evidence="5" id="KW-0631">Potassium channel</keyword>
<dbReference type="InterPro" id="IPR005821">
    <property type="entry name" value="Ion_trans_dom"/>
</dbReference>
<feature type="domain" description="Cyclic nucleotide-binding" evidence="14">
    <location>
        <begin position="671"/>
        <end position="774"/>
    </location>
</feature>
<feature type="transmembrane region" description="Helical" evidence="13">
    <location>
        <begin position="428"/>
        <end position="453"/>
    </location>
</feature>
<dbReference type="CDD" id="cd00038">
    <property type="entry name" value="CAP_ED"/>
    <property type="match status" value="2"/>
</dbReference>
<dbReference type="InterPro" id="IPR003938">
    <property type="entry name" value="K_chnl_volt-dep_EAG/ELK/ERG"/>
</dbReference>
<keyword evidence="4 13" id="KW-0812">Transmembrane</keyword>
<evidence type="ECO:0000256" key="12">
    <source>
        <dbReference type="SAM" id="MobiDB-lite"/>
    </source>
</evidence>
<dbReference type="Gene3D" id="2.60.120.10">
    <property type="entry name" value="Jelly Rolls"/>
    <property type="match status" value="2"/>
</dbReference>
<evidence type="ECO:0000256" key="1">
    <source>
        <dbReference type="ARBA" id="ARBA00004141"/>
    </source>
</evidence>
<dbReference type="PRINTS" id="PR01463">
    <property type="entry name" value="EAGCHANLFMLY"/>
</dbReference>
<feature type="region of interest" description="Disordered" evidence="12">
    <location>
        <begin position="1"/>
        <end position="44"/>
    </location>
</feature>
<feature type="transmembrane region" description="Helical" evidence="13">
    <location>
        <begin position="354"/>
        <end position="375"/>
    </location>
</feature>
<dbReference type="InterPro" id="IPR018488">
    <property type="entry name" value="cNMP-bd_CS"/>
</dbReference>
<evidence type="ECO:0000256" key="7">
    <source>
        <dbReference type="ARBA" id="ARBA00022958"/>
    </source>
</evidence>
<keyword evidence="3" id="KW-0633">Potassium transport</keyword>
<dbReference type="InterPro" id="IPR014710">
    <property type="entry name" value="RmlC-like_jellyroll"/>
</dbReference>
<keyword evidence="2" id="KW-0813">Transport</keyword>
<dbReference type="Pfam" id="PF00520">
    <property type="entry name" value="Ion_trans"/>
    <property type="match status" value="1"/>
</dbReference>
<accession>A0AAD1U7P6</accession>
<dbReference type="InterPro" id="IPR018490">
    <property type="entry name" value="cNMP-bd_dom_sf"/>
</dbReference>
<feature type="compositionally biased region" description="Basic residues" evidence="12">
    <location>
        <begin position="133"/>
        <end position="146"/>
    </location>
</feature>
<keyword evidence="9" id="KW-0406">Ion transport</keyword>
<evidence type="ECO:0000256" key="10">
    <source>
        <dbReference type="ARBA" id="ARBA00023136"/>
    </source>
</evidence>
<comment type="caution">
    <text evidence="15">The sequence shown here is derived from an EMBL/GenBank/DDBJ whole genome shotgun (WGS) entry which is preliminary data.</text>
</comment>
<dbReference type="AlphaFoldDB" id="A0AAD1U7P6"/>
<evidence type="ECO:0000259" key="14">
    <source>
        <dbReference type="PROSITE" id="PS50042"/>
    </source>
</evidence>
<feature type="compositionally biased region" description="Low complexity" evidence="12">
    <location>
        <begin position="60"/>
        <end position="74"/>
    </location>
</feature>
<dbReference type="PROSITE" id="PS00889">
    <property type="entry name" value="CNMP_BINDING_2"/>
    <property type="match status" value="1"/>
</dbReference>
<keyword evidence="16" id="KW-1185">Reference proteome</keyword>
<evidence type="ECO:0000256" key="3">
    <source>
        <dbReference type="ARBA" id="ARBA00022538"/>
    </source>
</evidence>
<dbReference type="Pfam" id="PF00027">
    <property type="entry name" value="cNMP_binding"/>
    <property type="match status" value="2"/>
</dbReference>
<feature type="compositionally biased region" description="Polar residues" evidence="12">
    <location>
        <begin position="104"/>
        <end position="125"/>
    </location>
</feature>
<evidence type="ECO:0000313" key="16">
    <source>
        <dbReference type="Proteomes" id="UP001295684"/>
    </source>
</evidence>
<dbReference type="Gene3D" id="1.10.287.630">
    <property type="entry name" value="Helix hairpin bin"/>
    <property type="match status" value="1"/>
</dbReference>
<dbReference type="Proteomes" id="UP001295684">
    <property type="component" value="Unassembled WGS sequence"/>
</dbReference>
<protein>
    <recommendedName>
        <fullName evidence="14">Cyclic nucleotide-binding domain-containing protein</fullName>
    </recommendedName>
</protein>
<comment type="subcellular location">
    <subcellularLocation>
        <location evidence="1">Membrane</location>
        <topology evidence="1">Multi-pass membrane protein</topology>
    </subcellularLocation>
</comment>
<evidence type="ECO:0000256" key="13">
    <source>
        <dbReference type="SAM" id="Phobius"/>
    </source>
</evidence>
<feature type="compositionally biased region" description="Basic and acidic residues" evidence="12">
    <location>
        <begin position="176"/>
        <end position="188"/>
    </location>
</feature>
<sequence length="857" mass="99483">MLEGEEIENLKEFRSDEERTENWNENLRSDCLSPLEANGFEPEIPKNERMAINDLKITKSLSSNKNRISSNKNSLESNSDLIKSRHRVNSNNGPNMDTYKFPKPTNSKSLGHTKNVPSDTNLLQSRQEESPARRRRCPSPNFRRKGTILPMKFGDSTTTPPTPQGFSLKKFMEENEKKNHEASQKIEADTLSTDSNSGDLENRCLCRVHDKTRIRWDLFIMLCAIWNSIQIPYSIAFTPDSDSGVFDIVTNLIMDSFFIVDIMLNFRTTYLDEENGIEIASNRKICLQYIKGRFWIDLVSSLPTDIILLAFNPGSGIETTLILLKLLKLIRLSRLSRVITYLNFKSNVKMSLRLFQLIFFLILYFHLTACFWFYITRDNKRWIPPYDENNDGSNIYESSSFSQYLTSIYYSILLLAGNDMLPQGDRQIMFLSIALFAAAIINANIFGNIAVLLQQIYRKTAQFQEKVENATSTMKNLHVPENLSKRIQEYLTETQSTLDQQTEFDNFLSILSPSLRIEVTKHIFHESLLSINVFNNKVEVINYIIQDLHTVLYFPENEICRQGSNHKELYFLAKGEVDVFVVDENQQTKFIQTLNSGEYFGEVALLKDCARTATVKSQGYSTCASLESQTFQKLLETYSFVKKSMERKIHEKYQDKWRKFVKRSLRNVEFLDKSVPEDLIEELSFKMQFKNASRDDYIFKSGTPCRNIIIIASGRVEILIMNNNNGDESYLDTLYSGCTIGSYSVLNNDDYCTSCKALTDVTYLTLDFTILEQMRLVYEELDDSMCELEDYIENYQLPYCDYKLQRGKDWDLKPIQKFQNGINRIIRIVKSYQSNTFTNLLKKVQDRIKKERNLKIK</sequence>
<feature type="domain" description="Cyclic nucleotide-binding" evidence="14">
    <location>
        <begin position="544"/>
        <end position="652"/>
    </location>
</feature>
<feature type="region of interest" description="Disordered" evidence="12">
    <location>
        <begin position="60"/>
        <end position="167"/>
    </location>
</feature>
<keyword evidence="11" id="KW-0407">Ion channel</keyword>
<evidence type="ECO:0000256" key="2">
    <source>
        <dbReference type="ARBA" id="ARBA00022448"/>
    </source>
</evidence>
<evidence type="ECO:0000256" key="4">
    <source>
        <dbReference type="ARBA" id="ARBA00022692"/>
    </source>
</evidence>
<dbReference type="GO" id="GO:0005249">
    <property type="term" value="F:voltage-gated potassium channel activity"/>
    <property type="evidence" value="ECO:0007669"/>
    <property type="project" value="InterPro"/>
</dbReference>
<evidence type="ECO:0000256" key="9">
    <source>
        <dbReference type="ARBA" id="ARBA00023065"/>
    </source>
</evidence>
<dbReference type="InterPro" id="IPR000595">
    <property type="entry name" value="cNMP-bd_dom"/>
</dbReference>
<dbReference type="PANTHER" id="PTHR10217:SF435">
    <property type="entry name" value="POTASSIUM VOLTAGE-GATED CHANNEL PROTEIN EAG"/>
    <property type="match status" value="1"/>
</dbReference>
<keyword evidence="10 13" id="KW-0472">Membrane</keyword>
<evidence type="ECO:0000256" key="11">
    <source>
        <dbReference type="ARBA" id="ARBA00023303"/>
    </source>
</evidence>
<keyword evidence="8 13" id="KW-1133">Transmembrane helix</keyword>
<evidence type="ECO:0000256" key="5">
    <source>
        <dbReference type="ARBA" id="ARBA00022826"/>
    </source>
</evidence>
<feature type="region of interest" description="Disordered" evidence="12">
    <location>
        <begin position="176"/>
        <end position="195"/>
    </location>
</feature>
<keyword evidence="6" id="KW-0851">Voltage-gated channel</keyword>